<name>A0A2S7T4S2_9FLAO</name>
<keyword evidence="1" id="KW-0812">Transmembrane</keyword>
<reference evidence="3" key="1">
    <citation type="submission" date="2016-11" db="EMBL/GenBank/DDBJ databases">
        <title>Trade-off between light-utilization and light-protection in marine flavobacteria.</title>
        <authorList>
            <person name="Kumagai Y."/>
            <person name="Yoshizawa S."/>
            <person name="Kogure K."/>
        </authorList>
    </citation>
    <scope>NUCLEOTIDE SEQUENCE [LARGE SCALE GENOMIC DNA]</scope>
    <source>
        <strain evidence="3">SG-18</strain>
    </source>
</reference>
<proteinExistence type="predicted"/>
<sequence>MQKFLRISFGLFTLGLLIIAGLFISLHSSEKKEMSTEAERLEFAQLSRDLLQSSIAFQLEKTRHKVLTKKQGSRKSLDEFDLILLRQTSRVSKQLEQMDSGEAWRYLNNLLRQSKRSVQDNRSELSEVYYHLKLIQVVHKESQLLTSLDKK</sequence>
<dbReference type="RefSeq" id="WP_105000087.1">
    <property type="nucleotide sequence ID" value="NZ_MQVX01000001.1"/>
</dbReference>
<evidence type="ECO:0000256" key="1">
    <source>
        <dbReference type="SAM" id="Phobius"/>
    </source>
</evidence>
<dbReference type="AlphaFoldDB" id="A0A2S7T4S2"/>
<accession>A0A2S7T4S2</accession>
<keyword evidence="1" id="KW-0472">Membrane</keyword>
<evidence type="ECO:0000313" key="2">
    <source>
        <dbReference type="EMBL" id="PQJ14456.1"/>
    </source>
</evidence>
<protein>
    <submittedName>
        <fullName evidence="2">Uncharacterized protein</fullName>
    </submittedName>
</protein>
<dbReference type="EMBL" id="MQVX01000001">
    <property type="protein sequence ID" value="PQJ14456.1"/>
    <property type="molecule type" value="Genomic_DNA"/>
</dbReference>
<gene>
    <name evidence="2" type="ORF">BST99_00650</name>
</gene>
<organism evidence="2 3">
    <name type="scientific">Aureicoccus marinus</name>
    <dbReference type="NCBI Taxonomy" id="754435"/>
    <lineage>
        <taxon>Bacteria</taxon>
        <taxon>Pseudomonadati</taxon>
        <taxon>Bacteroidota</taxon>
        <taxon>Flavobacteriia</taxon>
        <taxon>Flavobacteriales</taxon>
        <taxon>Flavobacteriaceae</taxon>
        <taxon>Aureicoccus</taxon>
    </lineage>
</organism>
<keyword evidence="3" id="KW-1185">Reference proteome</keyword>
<comment type="caution">
    <text evidence="2">The sequence shown here is derived from an EMBL/GenBank/DDBJ whole genome shotgun (WGS) entry which is preliminary data.</text>
</comment>
<dbReference type="Proteomes" id="UP000239366">
    <property type="component" value="Unassembled WGS sequence"/>
</dbReference>
<keyword evidence="1" id="KW-1133">Transmembrane helix</keyword>
<evidence type="ECO:0000313" key="3">
    <source>
        <dbReference type="Proteomes" id="UP000239366"/>
    </source>
</evidence>
<feature type="transmembrane region" description="Helical" evidence="1">
    <location>
        <begin position="6"/>
        <end position="26"/>
    </location>
</feature>